<dbReference type="PANTHER" id="PTHR48041">
    <property type="entry name" value="ABC TRANSPORTER G FAMILY MEMBER 28"/>
    <property type="match status" value="1"/>
</dbReference>
<reference evidence="8 9" key="1">
    <citation type="submission" date="2024-02" db="EMBL/GenBank/DDBJ databases">
        <authorList>
            <person name="Chen Y."/>
            <person name="Shah S."/>
            <person name="Dougan E. K."/>
            <person name="Thang M."/>
            <person name="Chan C."/>
        </authorList>
    </citation>
    <scope>NUCLEOTIDE SEQUENCE [LARGE SCALE GENOMIC DNA]</scope>
</reference>
<keyword evidence="4" id="KW-1133">Transmembrane helix</keyword>
<keyword evidence="9" id="KW-1185">Reference proteome</keyword>
<dbReference type="Proteomes" id="UP001642464">
    <property type="component" value="Unassembled WGS sequence"/>
</dbReference>
<gene>
    <name evidence="8" type="ORF">SCF082_LOCUS50440</name>
</gene>
<feature type="compositionally biased region" description="Low complexity" evidence="6">
    <location>
        <begin position="2002"/>
        <end position="2013"/>
    </location>
</feature>
<keyword evidence="5" id="KW-0472">Membrane</keyword>
<feature type="region of interest" description="Disordered" evidence="6">
    <location>
        <begin position="1995"/>
        <end position="2022"/>
    </location>
</feature>
<dbReference type="EMBL" id="CAXAMM010043095">
    <property type="protein sequence ID" value="CAK9108460.1"/>
    <property type="molecule type" value="Genomic_DNA"/>
</dbReference>
<keyword evidence="8" id="KW-0067">ATP-binding</keyword>
<comment type="subcellular location">
    <subcellularLocation>
        <location evidence="1">Membrane</location>
        <topology evidence="1">Multi-pass membrane protein</topology>
    </subcellularLocation>
</comment>
<dbReference type="InterPro" id="IPR050352">
    <property type="entry name" value="ABCG_transporters"/>
</dbReference>
<dbReference type="SUPFAM" id="SSF52540">
    <property type="entry name" value="P-loop containing nucleoside triphosphate hydrolases"/>
    <property type="match status" value="1"/>
</dbReference>
<organism evidence="8 9">
    <name type="scientific">Durusdinium trenchii</name>
    <dbReference type="NCBI Taxonomy" id="1381693"/>
    <lineage>
        <taxon>Eukaryota</taxon>
        <taxon>Sar</taxon>
        <taxon>Alveolata</taxon>
        <taxon>Dinophyceae</taxon>
        <taxon>Suessiales</taxon>
        <taxon>Symbiodiniaceae</taxon>
        <taxon>Durusdinium</taxon>
    </lineage>
</organism>
<evidence type="ECO:0000313" key="9">
    <source>
        <dbReference type="Proteomes" id="UP001642464"/>
    </source>
</evidence>
<feature type="region of interest" description="Disordered" evidence="6">
    <location>
        <begin position="2120"/>
        <end position="2183"/>
    </location>
</feature>
<feature type="region of interest" description="Disordered" evidence="6">
    <location>
        <begin position="598"/>
        <end position="686"/>
    </location>
</feature>
<evidence type="ECO:0000256" key="6">
    <source>
        <dbReference type="SAM" id="MobiDB-lite"/>
    </source>
</evidence>
<evidence type="ECO:0000259" key="7">
    <source>
        <dbReference type="Pfam" id="PF14214"/>
    </source>
</evidence>
<evidence type="ECO:0000256" key="3">
    <source>
        <dbReference type="ARBA" id="ARBA00022692"/>
    </source>
</evidence>
<keyword evidence="3" id="KW-0812">Transmembrane</keyword>
<dbReference type="Pfam" id="PF14214">
    <property type="entry name" value="Helitron_like_N"/>
    <property type="match status" value="1"/>
</dbReference>
<feature type="compositionally biased region" description="Basic residues" evidence="6">
    <location>
        <begin position="2125"/>
        <end position="2138"/>
    </location>
</feature>
<feature type="compositionally biased region" description="Basic and acidic residues" evidence="6">
    <location>
        <begin position="663"/>
        <end position="676"/>
    </location>
</feature>
<feature type="compositionally biased region" description="Basic residues" evidence="6">
    <location>
        <begin position="614"/>
        <end position="630"/>
    </location>
</feature>
<keyword evidence="8" id="KW-0547">Nucleotide-binding</keyword>
<dbReference type="GO" id="GO:0005524">
    <property type="term" value="F:ATP binding"/>
    <property type="evidence" value="ECO:0007669"/>
    <property type="project" value="UniProtKB-KW"/>
</dbReference>
<comment type="caution">
    <text evidence="8">The sequence shown here is derived from an EMBL/GenBank/DDBJ whole genome shotgun (WGS) entry which is preliminary data.</text>
</comment>
<keyword evidence="2" id="KW-0813">Transport</keyword>
<evidence type="ECO:0000313" key="8">
    <source>
        <dbReference type="EMBL" id="CAK9108460.1"/>
    </source>
</evidence>
<proteinExistence type="predicted"/>
<feature type="domain" description="Helitron helicase-like" evidence="7">
    <location>
        <begin position="1336"/>
        <end position="1531"/>
    </location>
</feature>
<sequence length="2210" mass="245967">MRLRALSVVASDPEEGKEVANSRIGDSLRRGVSGGERRRVAIGVELVVSPPIMFLDEPTTGLDASCALMLGQVLAKLAEGGRLLICSMHQPRHELMRLFDARLDLGQDGQHLLQTTEFLPAKEELSDVETARTNPTNQTDCNVDEVLHSTQRVCPVPAWAPCSQAVRPRVVSVNAGTHRTQLLAEKETQPESRNLSFATTKQGLRGAGQGLCSTCRRRAYAYVSLRSSARGGCVGRWQEWVLPYLPQLQGQNDVFGMVLSVAAVLLCAFQGDEPVKLHLLCRSGLEGKSTTQRAECVCAVPVLDRQRGFEGRAQKPNSIERVKSLREWIGGEMGRGNVWVRDEEGDQAWDCNAKATKPAQQIVKKTGKGHFSGGGAREAVTAICLSELGDAAAVAGFFSQSWVDGWDGWKELGESPSDAAAKEVAQRFLRVAQANIPTQAKTNAARLQELQRLGLELITAESYGVNNCLIDSLALGLHLQGVCPEQMTAEARREMCADCRTHSQKQFGVPEGVFLDGHRDAPRILEYFLVERWKQSGFVRVRFHDPLDHAELMMETSDLQTCEYKTPDCGSASGIELHVYNHKTEAGQGFHFDLLRPATRQEGPSPSAREVKATARRNRSSPGARKRTRVGVRASVRRGAALTQRPPRDSTGGRGQVERKRKGLETGKRQAVEWRPQKRLRTKTAAPASEDLAALHKPTEDGAWFEDDLYLLSLDAVERSSDPRRREEVRIQRLGEEMSDKPTLPWGRQQVDGTVAYDLSNVHCSFKACEFQADSEEELIAHIGVAHKDAFAKTWDEVLTQKDQLRLYRAAMTWRCQQCAPIANVSIDRRALRAYRQSLEADNVSTLLCFVCAQKYPHITTGRNQSIGWVRPVNSSQSSIFGLNMVEAEKLLGMDSYVRQYVAGATEFAEAEMRRELQEWSCVVELQGVGITLICCPEDKVCRKRCKSDEMCTQCEVPLCQDCRQALWRDKRQPLAALSNDMMVYYAPQDVFELEVTVMEMLCASERALDQDQWMNRQRLAARGNATTFPLAWEDLLEQMQDLEQRSKGQKHGATGELPHCGEVLRQMVSVIVKSAHAKGDDLEVGRVIHQARVRRKVVVRLIEDAVKRGHPAYQQVEMEAMYYKASSLPEDGVPKEVISVLPLDDALNQIMRQKAATPVREAEEFKRMMKPNAVVAEKSSVGLTDINASHVSALQATATKGAIGENDAPEFLLRTGNKLLDQFQPQYFGMAFPYVFKYCTGMPDPPAWTAKARFRRRPDAPRVELKDWVKIMARRCEAQVARDWVFGFSRLRPEDIEAGATQLLKALQGHYMDRRGKPKAVNMDVSKLQYVRGLRPAARKLLQNMRHTAQELPGTQEARRRMRFEIEALRIRFGVPLFVTFSPDEAHQMLYVRMARTRCSDPVRAVSLYQDWNVGDRDYPPVDHEEWPVHLERLQRLLPCWDMRRQALARDPLASVDGFRMVVLLVLEHLFGLKACPACPDCNRGDRAATPCQDEAGSNATLLGGVFGRMDAAYITIEAQKSTGSLHAHCQCFIQCLHQHTPLQEIFAMGSTEIAAIRAAYLEYNARVMYGVHEGHDPEDMEAGIAKAEASWPEHKDALEMITVPAYQQRRAWQASMSEEEEGRAWAQEYLVDDVSSLQFLKQHHYHPPSAETGERIPLHGCQRADRPGVCKSDFPRSAWLTPAAEVLCPCRAEAHGMATEGCKNRLGSLHGPYTNEWLNCCHPALLASLRGVNVDVQVPYRVPFDCARCGPNLSAQQKRQIVRAVQRAQDAQTGYCADYCAKNQPMAFHEIKEMQRGHQQLQQDMRKEPIEKIGKRTTARFLSDAYCKGIVRGQVECCNLRAYQKSSCVVAAERISTAACCSFPGRALLQAVDLAFNEDSGEAQGPKLMRLHVGHLDEEKYRASNYEDVVTEYEELMLDILALTERPNRSALEAAAKLAFTGVQASEKAMFAQQLHKAFKECRTKAKSVTSGAKTAASVLRVVKRLRDLGRSSATPLPVASGTAASSSAGARPDTTSSDNAGILQQDVFAAMGVSRPKKVRRLAPRPSEALTVASSAPDLKEGATVAHFFEWEKRVAVRMHPGGRREEAKMSAGSNGFLVATWRDGAQEETECPTLLEDLATRKKPASAPKKRPAQKRPAAAPAAAALASEGEANSEESLSPLPDLYNEKTGKTMLGTERQKLRPKGCGTCRNRRGCTPSCWRKRGLL</sequence>
<evidence type="ECO:0000256" key="2">
    <source>
        <dbReference type="ARBA" id="ARBA00022448"/>
    </source>
</evidence>
<protein>
    <submittedName>
        <fullName evidence="8">ATP-binding cassette sub-family G member 8 (Sterolin-2)</fullName>
    </submittedName>
</protein>
<dbReference type="PANTHER" id="PTHR48041:SF139">
    <property type="entry name" value="PROTEIN SCARLET"/>
    <property type="match status" value="1"/>
</dbReference>
<evidence type="ECO:0000256" key="4">
    <source>
        <dbReference type="ARBA" id="ARBA00022989"/>
    </source>
</evidence>
<dbReference type="Gene3D" id="3.40.50.300">
    <property type="entry name" value="P-loop containing nucleotide triphosphate hydrolases"/>
    <property type="match status" value="1"/>
</dbReference>
<dbReference type="InterPro" id="IPR027417">
    <property type="entry name" value="P-loop_NTPase"/>
</dbReference>
<feature type="compositionally biased region" description="Low complexity" evidence="6">
    <location>
        <begin position="2139"/>
        <end position="2151"/>
    </location>
</feature>
<dbReference type="InterPro" id="IPR025476">
    <property type="entry name" value="Helitron_helicase-like"/>
</dbReference>
<accession>A0ABP0S7W1</accession>
<feature type="compositionally biased region" description="Low complexity" evidence="6">
    <location>
        <begin position="631"/>
        <end position="641"/>
    </location>
</feature>
<evidence type="ECO:0000256" key="5">
    <source>
        <dbReference type="ARBA" id="ARBA00023136"/>
    </source>
</evidence>
<evidence type="ECO:0000256" key="1">
    <source>
        <dbReference type="ARBA" id="ARBA00004141"/>
    </source>
</evidence>
<name>A0ABP0S7W1_9DINO</name>